<dbReference type="Proteomes" id="UP000094769">
    <property type="component" value="Unassembled WGS sequence"/>
</dbReference>
<organism evidence="1 2">
    <name type="scientific">Candidatus Thiodiazotropha endolucinida</name>
    <dbReference type="NCBI Taxonomy" id="1655433"/>
    <lineage>
        <taxon>Bacteria</taxon>
        <taxon>Pseudomonadati</taxon>
        <taxon>Pseudomonadota</taxon>
        <taxon>Gammaproteobacteria</taxon>
        <taxon>Chromatiales</taxon>
        <taxon>Sedimenticolaceae</taxon>
        <taxon>Candidatus Thiodiazotropha</taxon>
    </lineage>
</organism>
<protein>
    <submittedName>
        <fullName evidence="1">Uncharacterized protein</fullName>
    </submittedName>
</protein>
<evidence type="ECO:0000313" key="1">
    <source>
        <dbReference type="EMBL" id="ODJ86687.1"/>
    </source>
</evidence>
<comment type="caution">
    <text evidence="1">The sequence shown here is derived from an EMBL/GenBank/DDBJ whole genome shotgun (WGS) entry which is preliminary data.</text>
</comment>
<sequence length="144" mass="16324">MKSLSFGWIKTALPLAVLFAVPMWVQAEIFTGKINGHECAHKGETCPVDRLDPHIALESDFVLMVGEGDYLFMPNLSRDIKVRYVLDNVQVKGEKHPRFNSIKVSEFSVKKGGKYVTVWTQKQADFEYEALYRDGLAFPGQKVN</sequence>
<name>A0A7Z0VJC2_9GAMM</name>
<dbReference type="AlphaFoldDB" id="A0A7Z0VJC2"/>
<dbReference type="RefSeq" id="WP_069126647.1">
    <property type="nucleotide sequence ID" value="NZ_MARB01000018.1"/>
</dbReference>
<reference evidence="1 2" key="1">
    <citation type="submission" date="2016-06" db="EMBL/GenBank/DDBJ databases">
        <title>Genome sequence of endosymbiont of Candidatus Endolucinida thiodiazotropha.</title>
        <authorList>
            <person name="Poehlein A."/>
            <person name="Koenig S."/>
            <person name="Heiden S.E."/>
            <person name="Thuermer A."/>
            <person name="Voget S."/>
            <person name="Daniel R."/>
            <person name="Markert S."/>
            <person name="Gros O."/>
            <person name="Schweder T."/>
        </authorList>
    </citation>
    <scope>NUCLEOTIDE SEQUENCE [LARGE SCALE GENOMIC DNA]</scope>
    <source>
        <strain evidence="1 2">COS</strain>
    </source>
</reference>
<dbReference type="OrthoDB" id="7063532at2"/>
<accession>A0A7Z0VJC2</accession>
<dbReference type="EMBL" id="MARB01000018">
    <property type="protein sequence ID" value="ODJ86687.1"/>
    <property type="molecule type" value="Genomic_DNA"/>
</dbReference>
<gene>
    <name evidence="1" type="ORF">CODIS_30060</name>
</gene>
<evidence type="ECO:0000313" key="2">
    <source>
        <dbReference type="Proteomes" id="UP000094769"/>
    </source>
</evidence>
<proteinExistence type="predicted"/>
<keyword evidence="2" id="KW-1185">Reference proteome</keyword>